<feature type="signal peptide" evidence="1">
    <location>
        <begin position="1"/>
        <end position="26"/>
    </location>
</feature>
<organism evidence="2 3">
    <name type="scientific">Oceanococcus atlanticus</name>
    <dbReference type="NCBI Taxonomy" id="1317117"/>
    <lineage>
        <taxon>Bacteria</taxon>
        <taxon>Pseudomonadati</taxon>
        <taxon>Pseudomonadota</taxon>
        <taxon>Gammaproteobacteria</taxon>
        <taxon>Chromatiales</taxon>
        <taxon>Oceanococcaceae</taxon>
        <taxon>Oceanococcus</taxon>
    </lineage>
</organism>
<sequence>MTRARIGLAAVTIAAVCGSLSLSAQAKVSASEADRLGKDLMPLGGEKAGNADGSIPAWDGGMNIEVKLDGTQRHSETYKDVGGADKPLYVITADNMDQYAELLTPGMKAMFKQYPETFKMPVYPSRRTALAPDFVYAATKRNAVNAELANGGESLVNAVTGIPFPIPQSGKEVIWNHKTRYRGQSVTRYNTQLAVQTSGSFVPYKLREDVYFSYSQDGIKTEDLNNVIVYFLQVTTAPPRQAGQVLLVHETMDQVAEARRAWLYNPGQRRTRRAPNVAYDNPGTGADGLRTNDQLDMFNGATDRYNWKLVGKREMLVPYNAHKLSDSRLKYEDMTMVGHLNPEHTRYEKHRVWVLDSEVKDDTSHLYKRRTFYVDEDSWTALQADIYDNRDNLWRVQEYHQVTVPWTKAVGPAAGTVYDLQSGRYLVMECSNEEPEFSTKSFGEEHFRTSNMPRVAANIR</sequence>
<evidence type="ECO:0008006" key="4">
    <source>
        <dbReference type="Google" id="ProtNLM"/>
    </source>
</evidence>
<dbReference type="STRING" id="1317117.ATO7_14863"/>
<evidence type="ECO:0000313" key="3">
    <source>
        <dbReference type="Proteomes" id="UP000192342"/>
    </source>
</evidence>
<accession>A0A1Y1SBM6</accession>
<dbReference type="InterPro" id="IPR010752">
    <property type="entry name" value="DUF1329"/>
</dbReference>
<dbReference type="Proteomes" id="UP000192342">
    <property type="component" value="Unassembled WGS sequence"/>
</dbReference>
<dbReference type="Pfam" id="PF07044">
    <property type="entry name" value="DUF1329"/>
    <property type="match status" value="1"/>
</dbReference>
<keyword evidence="1" id="KW-0732">Signal</keyword>
<name>A0A1Y1SBM6_9GAMM</name>
<dbReference type="RefSeq" id="WP_083563161.1">
    <property type="nucleotide sequence ID" value="NZ_AQQV01000004.1"/>
</dbReference>
<dbReference type="AlphaFoldDB" id="A0A1Y1SBM6"/>
<keyword evidence="3" id="KW-1185">Reference proteome</keyword>
<evidence type="ECO:0000256" key="1">
    <source>
        <dbReference type="SAM" id="SignalP"/>
    </source>
</evidence>
<feature type="chain" id="PRO_5012892138" description="Outer membrane lipoprotein-sorting protein" evidence="1">
    <location>
        <begin position="27"/>
        <end position="460"/>
    </location>
</feature>
<comment type="caution">
    <text evidence="2">The sequence shown here is derived from an EMBL/GenBank/DDBJ whole genome shotgun (WGS) entry which is preliminary data.</text>
</comment>
<gene>
    <name evidence="2" type="ORF">ATO7_14863</name>
</gene>
<proteinExistence type="predicted"/>
<reference evidence="2 3" key="1">
    <citation type="submission" date="2013-04" db="EMBL/GenBank/DDBJ databases">
        <title>Oceanococcus atlanticus 22II-S10r2 Genome Sequencing.</title>
        <authorList>
            <person name="Lai Q."/>
            <person name="Li G."/>
            <person name="Shao Z."/>
        </authorList>
    </citation>
    <scope>NUCLEOTIDE SEQUENCE [LARGE SCALE GENOMIC DNA]</scope>
    <source>
        <strain evidence="2 3">22II-S10r2</strain>
    </source>
</reference>
<dbReference type="EMBL" id="AQQV01000004">
    <property type="protein sequence ID" value="ORE85513.1"/>
    <property type="molecule type" value="Genomic_DNA"/>
</dbReference>
<evidence type="ECO:0000313" key="2">
    <source>
        <dbReference type="EMBL" id="ORE85513.1"/>
    </source>
</evidence>
<dbReference type="Gene3D" id="2.50.20.10">
    <property type="entry name" value="Lipoprotein localisation LolA/LolB/LppX"/>
    <property type="match status" value="1"/>
</dbReference>
<protein>
    <recommendedName>
        <fullName evidence="4">Outer membrane lipoprotein-sorting protein</fullName>
    </recommendedName>
</protein>
<dbReference type="OrthoDB" id="7053337at2"/>
<dbReference type="CDD" id="cd16329">
    <property type="entry name" value="LolA_like"/>
    <property type="match status" value="1"/>
</dbReference>